<reference evidence="4 5" key="1">
    <citation type="submission" date="2020-04" db="EMBL/GenBank/DDBJ databases">
        <title>Marinobacter oceani sp. nov., isolated from marine solar saltern.</title>
        <authorList>
            <person name="Chen X.-Y."/>
        </authorList>
    </citation>
    <scope>NUCLEOTIDE SEQUENCE [LARGE SCALE GENOMIC DNA]</scope>
    <source>
        <strain evidence="4 5">W62</strain>
    </source>
</reference>
<dbReference type="GO" id="GO:0005829">
    <property type="term" value="C:cytosol"/>
    <property type="evidence" value="ECO:0007669"/>
    <property type="project" value="TreeGrafter"/>
</dbReference>
<keyword evidence="1" id="KW-0479">Metal-binding</keyword>
<dbReference type="Gene3D" id="3.40.50.1000">
    <property type="entry name" value="HAD superfamily/HAD-like"/>
    <property type="match status" value="1"/>
</dbReference>
<sequence length="267" mass="29186">MPRPRLVLFSDLDGTLLDHDSYDWSPAKPALARLAASEIPVVLNSSKTAGEIRAVRQQLGNTAPFIVENGAAVIIPANYFEPGPEQVRSFGASRDEVLALLGQCRAEGFRFRSFSDMSPAELARHTRLSESEAVLAKDRVGTEPLLWQGDGDSLVRFRQKLGEHNCRLAQGGRFLHAMGTFDKADGVRFLLGKYRQHHPVERVIAVALGDSPNDQHMLEAADIAVIVRGVQSGSVSLPSQSRAIKSIKTGPAGWNECVLNLLIEYGY</sequence>
<evidence type="ECO:0000256" key="1">
    <source>
        <dbReference type="ARBA" id="ARBA00022723"/>
    </source>
</evidence>
<keyword evidence="3" id="KW-0460">Magnesium</keyword>
<dbReference type="InterPro" id="IPR006381">
    <property type="entry name" value="HAD-SF-IIB-MPGP"/>
</dbReference>
<evidence type="ECO:0000313" key="4">
    <source>
        <dbReference type="EMBL" id="NMT63397.1"/>
    </source>
</evidence>
<comment type="caution">
    <text evidence="4">The sequence shown here is derived from an EMBL/GenBank/DDBJ whole genome shotgun (WGS) entry which is preliminary data.</text>
</comment>
<dbReference type="PANTHER" id="PTHR10000">
    <property type="entry name" value="PHOSPHOSERINE PHOSPHATASE"/>
    <property type="match status" value="1"/>
</dbReference>
<dbReference type="SFLD" id="SFLDS00003">
    <property type="entry name" value="Haloacid_Dehalogenase"/>
    <property type="match status" value="1"/>
</dbReference>
<dbReference type="NCBIfam" id="TIGR01486">
    <property type="entry name" value="HAD-SF-IIB-MPGP"/>
    <property type="match status" value="1"/>
</dbReference>
<dbReference type="OrthoDB" id="193379at2"/>
<dbReference type="InterPro" id="IPR006379">
    <property type="entry name" value="HAD-SF_hydro_IIB"/>
</dbReference>
<dbReference type="SUPFAM" id="SSF56784">
    <property type="entry name" value="HAD-like"/>
    <property type="match status" value="1"/>
</dbReference>
<dbReference type="AlphaFoldDB" id="A0A7Y0RBX7"/>
<dbReference type="EMBL" id="JABCKY010000001">
    <property type="protein sequence ID" value="NMT63397.1"/>
    <property type="molecule type" value="Genomic_DNA"/>
</dbReference>
<dbReference type="InterPro" id="IPR023214">
    <property type="entry name" value="HAD_sf"/>
</dbReference>
<dbReference type="GO" id="GO:0050531">
    <property type="term" value="F:mannosyl-3-phosphoglycerate phosphatase activity"/>
    <property type="evidence" value="ECO:0007669"/>
    <property type="project" value="InterPro"/>
</dbReference>
<proteinExistence type="predicted"/>
<dbReference type="Pfam" id="PF08282">
    <property type="entry name" value="Hydrolase_3"/>
    <property type="match status" value="1"/>
</dbReference>
<evidence type="ECO:0000256" key="2">
    <source>
        <dbReference type="ARBA" id="ARBA00022801"/>
    </source>
</evidence>
<dbReference type="GO" id="GO:0000287">
    <property type="term" value="F:magnesium ion binding"/>
    <property type="evidence" value="ECO:0007669"/>
    <property type="project" value="TreeGrafter"/>
</dbReference>
<accession>A0A7Y0RBX7</accession>
<keyword evidence="5" id="KW-1185">Reference proteome</keyword>
<dbReference type="SFLD" id="SFLDG01140">
    <property type="entry name" value="C2.B:_Phosphomannomutase_and_P"/>
    <property type="match status" value="1"/>
</dbReference>
<dbReference type="NCBIfam" id="TIGR01484">
    <property type="entry name" value="HAD-SF-IIB"/>
    <property type="match status" value="1"/>
</dbReference>
<evidence type="ECO:0000313" key="5">
    <source>
        <dbReference type="Proteomes" id="UP000567186"/>
    </source>
</evidence>
<evidence type="ECO:0000256" key="3">
    <source>
        <dbReference type="ARBA" id="ARBA00022842"/>
    </source>
</evidence>
<organism evidence="4 5">
    <name type="scientific">Marinobacter orientalis</name>
    <dbReference type="NCBI Taxonomy" id="1928859"/>
    <lineage>
        <taxon>Bacteria</taxon>
        <taxon>Pseudomonadati</taxon>
        <taxon>Pseudomonadota</taxon>
        <taxon>Gammaproteobacteria</taxon>
        <taxon>Pseudomonadales</taxon>
        <taxon>Marinobacteraceae</taxon>
        <taxon>Marinobacter</taxon>
    </lineage>
</organism>
<dbReference type="PANTHER" id="PTHR10000:SF8">
    <property type="entry name" value="HAD SUPERFAMILY HYDROLASE-LIKE, TYPE 3"/>
    <property type="match status" value="1"/>
</dbReference>
<name>A0A7Y0RBX7_9GAMM</name>
<dbReference type="Proteomes" id="UP000567186">
    <property type="component" value="Unassembled WGS sequence"/>
</dbReference>
<dbReference type="Gene3D" id="3.30.980.20">
    <property type="entry name" value="Putative mannosyl-3-phosphoglycerate phosphatase, domain 2"/>
    <property type="match status" value="1"/>
</dbReference>
<dbReference type="RefSeq" id="WP_135955823.1">
    <property type="nucleotide sequence ID" value="NZ_JABCKY010000001.1"/>
</dbReference>
<dbReference type="GO" id="GO:0051479">
    <property type="term" value="P:mannosylglycerate biosynthetic process"/>
    <property type="evidence" value="ECO:0007669"/>
    <property type="project" value="InterPro"/>
</dbReference>
<dbReference type="SFLD" id="SFLDG01142">
    <property type="entry name" value="C2.B.2:_Mannosyl-3-phosphoglyc"/>
    <property type="match status" value="1"/>
</dbReference>
<keyword evidence="2 4" id="KW-0378">Hydrolase</keyword>
<protein>
    <submittedName>
        <fullName evidence="4">HAD-IIB family hydrolase</fullName>
    </submittedName>
</protein>
<gene>
    <name evidence="4" type="ORF">HIU99_07260</name>
</gene>
<dbReference type="InterPro" id="IPR036412">
    <property type="entry name" value="HAD-like_sf"/>
</dbReference>